<evidence type="ECO:0000256" key="5">
    <source>
        <dbReference type="ARBA" id="ARBA00023163"/>
    </source>
</evidence>
<dbReference type="Proteomes" id="UP000181897">
    <property type="component" value="Chromosome"/>
</dbReference>
<name>A0A1J0WIG0_9RHOB</name>
<dbReference type="PANTHER" id="PTHR30346">
    <property type="entry name" value="TRANSCRIPTIONAL DUAL REGULATOR HCAR-RELATED"/>
    <property type="match status" value="1"/>
</dbReference>
<dbReference type="STRING" id="1917485.BOO69_12430"/>
<evidence type="ECO:0000256" key="1">
    <source>
        <dbReference type="ARBA" id="ARBA00009437"/>
    </source>
</evidence>
<dbReference type="Gene3D" id="3.40.190.10">
    <property type="entry name" value="Periplasmic binding protein-like II"/>
    <property type="match status" value="2"/>
</dbReference>
<keyword evidence="4" id="KW-0010">Activator</keyword>
<dbReference type="Pfam" id="PF00126">
    <property type="entry name" value="HTH_1"/>
    <property type="match status" value="1"/>
</dbReference>
<dbReference type="PANTHER" id="PTHR30346:SF26">
    <property type="entry name" value="HYDROGEN PEROXIDE-INDUCIBLE GENES ACTIVATOR"/>
    <property type="match status" value="1"/>
</dbReference>
<evidence type="ECO:0000256" key="4">
    <source>
        <dbReference type="ARBA" id="ARBA00023159"/>
    </source>
</evidence>
<dbReference type="GO" id="GO:0032993">
    <property type="term" value="C:protein-DNA complex"/>
    <property type="evidence" value="ECO:0007669"/>
    <property type="project" value="TreeGrafter"/>
</dbReference>
<keyword evidence="2" id="KW-0805">Transcription regulation</keyword>
<keyword evidence="5" id="KW-0804">Transcription</keyword>
<dbReference type="PRINTS" id="PR00039">
    <property type="entry name" value="HTHLYSR"/>
</dbReference>
<dbReference type="SUPFAM" id="SSF46785">
    <property type="entry name" value="Winged helix' DNA-binding domain"/>
    <property type="match status" value="1"/>
</dbReference>
<dbReference type="AlphaFoldDB" id="A0A1J0WIG0"/>
<dbReference type="InterPro" id="IPR036390">
    <property type="entry name" value="WH_DNA-bd_sf"/>
</dbReference>
<accession>A0A1J0WIG0</accession>
<sequence>MKNLTIRQFRYFEAVAAQRHFGRAAQVCAISQPALSAQIKEMETALGKPLFERGPRHVRLTAFGSEFASHVRAVLERVEALEHFAREAQGDLTGEFRLGVIPTIAPYLLPRLIGPLTATYPGLDLQVRETLTQRLVRELQEGRLDAAIVALPVSEPSLTEIPVFTETFVFVRPRDAAGQPVPSGRELADKRVLLLEEGHCFRDQALAFCNRPASVPRTGLDGSSLATLVQMVGAGIGVTVIPRMAVGVETRSAAVDWAPFAGPQPKRTVGMIWRKSSPLTRHRTVIADLVRTAGEEAIAAGPAA</sequence>
<dbReference type="GO" id="GO:0003677">
    <property type="term" value="F:DNA binding"/>
    <property type="evidence" value="ECO:0007669"/>
    <property type="project" value="UniProtKB-KW"/>
</dbReference>
<feature type="domain" description="HTH lysR-type" evidence="6">
    <location>
        <begin position="4"/>
        <end position="61"/>
    </location>
</feature>
<keyword evidence="8" id="KW-1185">Reference proteome</keyword>
<dbReference type="SUPFAM" id="SSF53850">
    <property type="entry name" value="Periplasmic binding protein-like II"/>
    <property type="match status" value="1"/>
</dbReference>
<organism evidence="7 8">
    <name type="scientific">Sulfitobacter alexandrii</name>
    <dbReference type="NCBI Taxonomy" id="1917485"/>
    <lineage>
        <taxon>Bacteria</taxon>
        <taxon>Pseudomonadati</taxon>
        <taxon>Pseudomonadota</taxon>
        <taxon>Alphaproteobacteria</taxon>
        <taxon>Rhodobacterales</taxon>
        <taxon>Roseobacteraceae</taxon>
        <taxon>Sulfitobacter</taxon>
    </lineage>
</organism>
<dbReference type="PROSITE" id="PS50931">
    <property type="entry name" value="HTH_LYSR"/>
    <property type="match status" value="1"/>
</dbReference>
<evidence type="ECO:0000256" key="3">
    <source>
        <dbReference type="ARBA" id="ARBA00023125"/>
    </source>
</evidence>
<comment type="similarity">
    <text evidence="1">Belongs to the LysR transcriptional regulatory family.</text>
</comment>
<dbReference type="KEGG" id="suam:BOO69_12430"/>
<evidence type="ECO:0000259" key="6">
    <source>
        <dbReference type="PROSITE" id="PS50931"/>
    </source>
</evidence>
<dbReference type="InterPro" id="IPR005119">
    <property type="entry name" value="LysR_subst-bd"/>
</dbReference>
<gene>
    <name evidence="7" type="ORF">BOO69_12430</name>
</gene>
<dbReference type="RefSeq" id="WP_071972458.1">
    <property type="nucleotide sequence ID" value="NZ_CP018076.1"/>
</dbReference>
<dbReference type="CDD" id="cd08411">
    <property type="entry name" value="PBP2_OxyR"/>
    <property type="match status" value="1"/>
</dbReference>
<evidence type="ECO:0000313" key="8">
    <source>
        <dbReference type="Proteomes" id="UP000181897"/>
    </source>
</evidence>
<reference evidence="7 8" key="1">
    <citation type="submission" date="2016-11" db="EMBL/GenBank/DDBJ databases">
        <title>Complete genome sequence of Sulfitobacter sp. AM1-D1, a toxic bacteria associated with marine dinoflagellate Alexandrium minutum in East China Sea.</title>
        <authorList>
            <person name="Yang Q."/>
            <person name="Zhang X."/>
            <person name="Tian X."/>
        </authorList>
    </citation>
    <scope>NUCLEOTIDE SEQUENCE [LARGE SCALE GENOMIC DNA]</scope>
    <source>
        <strain evidence="7 8">AM1-D1</strain>
    </source>
</reference>
<dbReference type="OrthoDB" id="9775392at2"/>
<dbReference type="Pfam" id="PF03466">
    <property type="entry name" value="LysR_substrate"/>
    <property type="match status" value="1"/>
</dbReference>
<keyword evidence="3" id="KW-0238">DNA-binding</keyword>
<evidence type="ECO:0000256" key="2">
    <source>
        <dbReference type="ARBA" id="ARBA00023015"/>
    </source>
</evidence>
<dbReference type="FunFam" id="1.10.10.10:FF:000001">
    <property type="entry name" value="LysR family transcriptional regulator"/>
    <property type="match status" value="1"/>
</dbReference>
<dbReference type="EMBL" id="CP018076">
    <property type="protein sequence ID" value="APE44119.1"/>
    <property type="molecule type" value="Genomic_DNA"/>
</dbReference>
<dbReference type="Gene3D" id="1.10.10.10">
    <property type="entry name" value="Winged helix-like DNA-binding domain superfamily/Winged helix DNA-binding domain"/>
    <property type="match status" value="1"/>
</dbReference>
<proteinExistence type="inferred from homology"/>
<evidence type="ECO:0000313" key="7">
    <source>
        <dbReference type="EMBL" id="APE44119.1"/>
    </source>
</evidence>
<dbReference type="InterPro" id="IPR036388">
    <property type="entry name" value="WH-like_DNA-bd_sf"/>
</dbReference>
<protein>
    <submittedName>
        <fullName evidence="7">LysR family transcriptional regulator</fullName>
    </submittedName>
</protein>
<dbReference type="GO" id="GO:0003700">
    <property type="term" value="F:DNA-binding transcription factor activity"/>
    <property type="evidence" value="ECO:0007669"/>
    <property type="project" value="InterPro"/>
</dbReference>
<dbReference type="InterPro" id="IPR000847">
    <property type="entry name" value="LysR_HTH_N"/>
</dbReference>